<feature type="region of interest" description="Disordered" evidence="1">
    <location>
        <begin position="48"/>
        <end position="71"/>
    </location>
</feature>
<accession>A0A9D4L513</accession>
<keyword evidence="3" id="KW-1185">Reference proteome</keyword>
<comment type="caution">
    <text evidence="2">The sequence shown here is derived from an EMBL/GenBank/DDBJ whole genome shotgun (WGS) entry which is preliminary data.</text>
</comment>
<evidence type="ECO:0000256" key="1">
    <source>
        <dbReference type="SAM" id="MobiDB-lite"/>
    </source>
</evidence>
<dbReference type="AlphaFoldDB" id="A0A9D4L513"/>
<reference evidence="2" key="1">
    <citation type="journal article" date="2019" name="bioRxiv">
        <title>The Genome of the Zebra Mussel, Dreissena polymorpha: A Resource for Invasive Species Research.</title>
        <authorList>
            <person name="McCartney M.A."/>
            <person name="Auch B."/>
            <person name="Kono T."/>
            <person name="Mallez S."/>
            <person name="Zhang Y."/>
            <person name="Obille A."/>
            <person name="Becker A."/>
            <person name="Abrahante J.E."/>
            <person name="Garbe J."/>
            <person name="Badalamenti J.P."/>
            <person name="Herman A."/>
            <person name="Mangelson H."/>
            <person name="Liachko I."/>
            <person name="Sullivan S."/>
            <person name="Sone E.D."/>
            <person name="Koren S."/>
            <person name="Silverstein K.A.T."/>
            <person name="Beckman K.B."/>
            <person name="Gohl D.M."/>
        </authorList>
    </citation>
    <scope>NUCLEOTIDE SEQUENCE</scope>
    <source>
        <strain evidence="2">Duluth1</strain>
        <tissue evidence="2">Whole animal</tissue>
    </source>
</reference>
<gene>
    <name evidence="2" type="ORF">DPMN_093885</name>
</gene>
<dbReference type="EMBL" id="JAIWYP010000003">
    <property type="protein sequence ID" value="KAH3851404.1"/>
    <property type="molecule type" value="Genomic_DNA"/>
</dbReference>
<organism evidence="2 3">
    <name type="scientific">Dreissena polymorpha</name>
    <name type="common">Zebra mussel</name>
    <name type="synonym">Mytilus polymorpha</name>
    <dbReference type="NCBI Taxonomy" id="45954"/>
    <lineage>
        <taxon>Eukaryota</taxon>
        <taxon>Metazoa</taxon>
        <taxon>Spiralia</taxon>
        <taxon>Lophotrochozoa</taxon>
        <taxon>Mollusca</taxon>
        <taxon>Bivalvia</taxon>
        <taxon>Autobranchia</taxon>
        <taxon>Heteroconchia</taxon>
        <taxon>Euheterodonta</taxon>
        <taxon>Imparidentia</taxon>
        <taxon>Neoheterodontei</taxon>
        <taxon>Myida</taxon>
        <taxon>Dreissenoidea</taxon>
        <taxon>Dreissenidae</taxon>
        <taxon>Dreissena</taxon>
    </lineage>
</organism>
<protein>
    <submittedName>
        <fullName evidence="2">Uncharacterized protein</fullName>
    </submittedName>
</protein>
<dbReference type="Proteomes" id="UP000828390">
    <property type="component" value="Unassembled WGS sequence"/>
</dbReference>
<name>A0A9D4L513_DREPO</name>
<proteinExistence type="predicted"/>
<sequence length="71" mass="7733">MPSTPSPTTSKRLCCHLPKKCLCGKLKEKNKALVTTEIIFTSFTKEESCGLRNTKPGPSDRKPDLLLLSGG</sequence>
<evidence type="ECO:0000313" key="2">
    <source>
        <dbReference type="EMBL" id="KAH3851404.1"/>
    </source>
</evidence>
<evidence type="ECO:0000313" key="3">
    <source>
        <dbReference type="Proteomes" id="UP000828390"/>
    </source>
</evidence>
<reference evidence="2" key="2">
    <citation type="submission" date="2020-11" db="EMBL/GenBank/DDBJ databases">
        <authorList>
            <person name="McCartney M.A."/>
            <person name="Auch B."/>
            <person name="Kono T."/>
            <person name="Mallez S."/>
            <person name="Becker A."/>
            <person name="Gohl D.M."/>
            <person name="Silverstein K.A.T."/>
            <person name="Koren S."/>
            <person name="Bechman K.B."/>
            <person name="Herman A."/>
            <person name="Abrahante J.E."/>
            <person name="Garbe J."/>
        </authorList>
    </citation>
    <scope>NUCLEOTIDE SEQUENCE</scope>
    <source>
        <strain evidence="2">Duluth1</strain>
        <tissue evidence="2">Whole animal</tissue>
    </source>
</reference>